<organism evidence="2 3">
    <name type="scientific">Phytoactinopolyspora halotolerans</name>
    <dbReference type="NCBI Taxonomy" id="1981512"/>
    <lineage>
        <taxon>Bacteria</taxon>
        <taxon>Bacillati</taxon>
        <taxon>Actinomycetota</taxon>
        <taxon>Actinomycetes</taxon>
        <taxon>Jiangellales</taxon>
        <taxon>Jiangellaceae</taxon>
        <taxon>Phytoactinopolyspora</taxon>
    </lineage>
</organism>
<keyword evidence="3" id="KW-1185">Reference proteome</keyword>
<dbReference type="SUPFAM" id="SSF53335">
    <property type="entry name" value="S-adenosyl-L-methionine-dependent methyltransferases"/>
    <property type="match status" value="1"/>
</dbReference>
<dbReference type="Pfam" id="PF13649">
    <property type="entry name" value="Methyltransf_25"/>
    <property type="match status" value="1"/>
</dbReference>
<dbReference type="EMBL" id="JAAGOA010000004">
    <property type="protein sequence ID" value="NEE00148.1"/>
    <property type="molecule type" value="Genomic_DNA"/>
</dbReference>
<evidence type="ECO:0000259" key="1">
    <source>
        <dbReference type="Pfam" id="PF13649"/>
    </source>
</evidence>
<feature type="domain" description="Methyltransferase" evidence="1">
    <location>
        <begin position="21"/>
        <end position="118"/>
    </location>
</feature>
<dbReference type="GO" id="GO:0008168">
    <property type="term" value="F:methyltransferase activity"/>
    <property type="evidence" value="ECO:0007669"/>
    <property type="project" value="UniProtKB-KW"/>
</dbReference>
<dbReference type="RefSeq" id="WP_163735302.1">
    <property type="nucleotide sequence ID" value="NZ_JAAGOA010000004.1"/>
</dbReference>
<dbReference type="Proteomes" id="UP000475214">
    <property type="component" value="Unassembled WGS sequence"/>
</dbReference>
<proteinExistence type="predicted"/>
<dbReference type="GO" id="GO:0032259">
    <property type="term" value="P:methylation"/>
    <property type="evidence" value="ECO:0007669"/>
    <property type="project" value="UniProtKB-KW"/>
</dbReference>
<gene>
    <name evidence="2" type="ORF">G1H10_08185</name>
</gene>
<evidence type="ECO:0000313" key="2">
    <source>
        <dbReference type="EMBL" id="NEE00148.1"/>
    </source>
</evidence>
<dbReference type="CDD" id="cd02440">
    <property type="entry name" value="AdoMet_MTases"/>
    <property type="match status" value="1"/>
</dbReference>
<sequence length="168" mass="17659">MTPDRHRWAVDQLDLTGAERVLEFGGGPGVATALVCERLTTGSVLAIDRSPVAVRRTSERNTEHIASGRLVVRQCSLADLDVPAGSFEVAFGINVNVFWTTTADAELAALRRALVPGGRLLIAYGTGPSDPDNRNAITTVLATVKAGGFARTTVLRGAHGSAVLARTP</sequence>
<dbReference type="AlphaFoldDB" id="A0A6L9S6I6"/>
<keyword evidence="2" id="KW-0489">Methyltransferase</keyword>
<reference evidence="2 3" key="1">
    <citation type="submission" date="2020-02" db="EMBL/GenBank/DDBJ databases">
        <authorList>
            <person name="Li X.-J."/>
            <person name="Han X.-M."/>
        </authorList>
    </citation>
    <scope>NUCLEOTIDE SEQUENCE [LARGE SCALE GENOMIC DNA]</scope>
    <source>
        <strain evidence="2 3">CCTCC AB 2017055</strain>
    </source>
</reference>
<dbReference type="Gene3D" id="3.40.50.150">
    <property type="entry name" value="Vaccinia Virus protein VP39"/>
    <property type="match status" value="1"/>
</dbReference>
<comment type="caution">
    <text evidence="2">The sequence shown here is derived from an EMBL/GenBank/DDBJ whole genome shotgun (WGS) entry which is preliminary data.</text>
</comment>
<keyword evidence="2" id="KW-0808">Transferase</keyword>
<accession>A0A6L9S6I6</accession>
<evidence type="ECO:0000313" key="3">
    <source>
        <dbReference type="Proteomes" id="UP000475214"/>
    </source>
</evidence>
<name>A0A6L9S6I6_9ACTN</name>
<dbReference type="InterPro" id="IPR041698">
    <property type="entry name" value="Methyltransf_25"/>
</dbReference>
<dbReference type="InterPro" id="IPR029063">
    <property type="entry name" value="SAM-dependent_MTases_sf"/>
</dbReference>
<protein>
    <submittedName>
        <fullName evidence="2">Class I SAM-dependent methyltransferase</fullName>
    </submittedName>
</protein>